<dbReference type="GO" id="GO:0042742">
    <property type="term" value="P:defense response to bacterium"/>
    <property type="evidence" value="ECO:0007669"/>
    <property type="project" value="UniProtKB-KW"/>
</dbReference>
<dbReference type="Proteomes" id="UP000198329">
    <property type="component" value="Chromosome I"/>
</dbReference>
<dbReference type="InterPro" id="IPR023346">
    <property type="entry name" value="Lysozyme-like_dom_sf"/>
</dbReference>
<gene>
    <name evidence="4" type="ORF">PNIG_a1660</name>
</gene>
<dbReference type="SUPFAM" id="SSF53955">
    <property type="entry name" value="Lysozyme-like"/>
    <property type="match status" value="1"/>
</dbReference>
<evidence type="ECO:0000256" key="2">
    <source>
        <dbReference type="ARBA" id="ARBA00022638"/>
    </source>
</evidence>
<reference evidence="4 5" key="1">
    <citation type="submission" date="2015-03" db="EMBL/GenBank/DDBJ databases">
        <authorList>
            <person name="Xie B.-B."/>
            <person name="Rong J.-C."/>
            <person name="Qin Q.-L."/>
            <person name="Zhang Y.-Z."/>
        </authorList>
    </citation>
    <scope>NUCLEOTIDE SEQUENCE [LARGE SCALE GENOMIC DNA]</scope>
    <source>
        <strain evidence="4 5">KMM 661</strain>
    </source>
</reference>
<protein>
    <recommendedName>
        <fullName evidence="3">Pesticin C-terminal domain-containing protein</fullName>
    </recommendedName>
</protein>
<dbReference type="GeneID" id="300941448"/>
<feature type="domain" description="Pesticin C-terminal" evidence="3">
    <location>
        <begin position="5"/>
        <end position="152"/>
    </location>
</feature>
<evidence type="ECO:0000256" key="1">
    <source>
        <dbReference type="ARBA" id="ARBA00022529"/>
    </source>
</evidence>
<keyword evidence="1" id="KW-0929">Antimicrobial</keyword>
<dbReference type="EMBL" id="CP011036">
    <property type="protein sequence ID" value="ASM53785.1"/>
    <property type="molecule type" value="Genomic_DNA"/>
</dbReference>
<proteinExistence type="predicted"/>
<organism evidence="4 5">
    <name type="scientific">Pseudoalteromonas nigrifaciens</name>
    <dbReference type="NCBI Taxonomy" id="28109"/>
    <lineage>
        <taxon>Bacteria</taxon>
        <taxon>Pseudomonadati</taxon>
        <taxon>Pseudomonadota</taxon>
        <taxon>Gammaproteobacteria</taxon>
        <taxon>Alteromonadales</taxon>
        <taxon>Pseudoalteromonadaceae</taxon>
        <taxon>Pseudoalteromonas</taxon>
    </lineage>
</organism>
<dbReference type="Pfam" id="PF16754">
    <property type="entry name" value="Pesticin"/>
    <property type="match status" value="1"/>
</dbReference>
<dbReference type="CDD" id="cd16902">
    <property type="entry name" value="pesticin_lyz"/>
    <property type="match status" value="1"/>
</dbReference>
<dbReference type="Gene3D" id="1.10.530.40">
    <property type="match status" value="1"/>
</dbReference>
<keyword evidence="2" id="KW-0081">Bacteriolytic enzyme</keyword>
<keyword evidence="5" id="KW-1185">Reference proteome</keyword>
<dbReference type="RefSeq" id="WP_089368144.1">
    <property type="nucleotide sequence ID" value="NZ_BJXZ01000002.1"/>
</dbReference>
<sequence length="183" mass="20629">MNNIKVNYNFISELEGGAQLNGYVPDAANSKSGVTIATGFDIGQCDEAALKYLLPEFIANKLKRFCLLKGNQALKACKQNPLNINENEATIIDLCVKQQSTDYLVATYNKHSAIKFEQLPEPMQTVIASVAFQYGNLAKRCPNFWRTAITQNTQAMIDELVNFGDRYTTRRWREATYLQQAEC</sequence>
<dbReference type="GO" id="GO:0031640">
    <property type="term" value="P:killing of cells of another organism"/>
    <property type="evidence" value="ECO:0007669"/>
    <property type="project" value="UniProtKB-KW"/>
</dbReference>
<dbReference type="KEGG" id="png:PNIG_a1660"/>
<dbReference type="GO" id="GO:0003796">
    <property type="term" value="F:lysozyme activity"/>
    <property type="evidence" value="ECO:0007669"/>
    <property type="project" value="InterPro"/>
</dbReference>
<evidence type="ECO:0000313" key="4">
    <source>
        <dbReference type="EMBL" id="ASM53785.1"/>
    </source>
</evidence>
<dbReference type="AlphaFoldDB" id="A0AAC9UEW1"/>
<dbReference type="InterPro" id="IPR023347">
    <property type="entry name" value="Lysozyme_dom_sf"/>
</dbReference>
<evidence type="ECO:0000259" key="3">
    <source>
        <dbReference type="Pfam" id="PF16754"/>
    </source>
</evidence>
<dbReference type="InterPro" id="IPR031922">
    <property type="entry name" value="Pesticin_C"/>
</dbReference>
<accession>A0AAC9UEW1</accession>
<name>A0AAC9UEW1_9GAMM</name>
<evidence type="ECO:0000313" key="5">
    <source>
        <dbReference type="Proteomes" id="UP000198329"/>
    </source>
</evidence>